<dbReference type="KEGG" id="tni:TVNIR_1979"/>
<dbReference type="EMBL" id="CP003989">
    <property type="protein sequence ID" value="AGA33640.1"/>
    <property type="molecule type" value="Genomic_DNA"/>
</dbReference>
<gene>
    <name evidence="5" type="primary">rhsB [H]</name>
    <name evidence="5" type="ordered locus">TVNIR_1979</name>
</gene>
<accession>L0DXF2</accession>
<dbReference type="InterPro" id="IPR011460">
    <property type="entry name" value="Lcl_C"/>
</dbReference>
<dbReference type="AlphaFoldDB" id="L0DXF2"/>
<dbReference type="STRING" id="1255043.TVNIR_1979"/>
<dbReference type="PATRIC" id="fig|1255043.3.peg.2002"/>
<feature type="domain" description="Lcl C-terminal" evidence="3">
    <location>
        <begin position="549"/>
        <end position="654"/>
    </location>
</feature>
<feature type="compositionally biased region" description="Basic residues" evidence="2">
    <location>
        <begin position="12"/>
        <end position="22"/>
    </location>
</feature>
<dbReference type="Pfam" id="PF07603">
    <property type="entry name" value="Lcl_C"/>
    <property type="match status" value="1"/>
</dbReference>
<dbReference type="PANTHER" id="PTHR32305">
    <property type="match status" value="1"/>
</dbReference>
<dbReference type="NCBIfam" id="TIGR01643">
    <property type="entry name" value="YD_repeat_2x"/>
    <property type="match status" value="5"/>
</dbReference>
<evidence type="ECO:0000259" key="3">
    <source>
        <dbReference type="Pfam" id="PF07603"/>
    </source>
</evidence>
<dbReference type="Gene3D" id="2.180.10.10">
    <property type="entry name" value="RHS repeat-associated core"/>
    <property type="match status" value="1"/>
</dbReference>
<evidence type="ECO:0000256" key="1">
    <source>
        <dbReference type="ARBA" id="ARBA00022737"/>
    </source>
</evidence>
<evidence type="ECO:0000313" key="5">
    <source>
        <dbReference type="EMBL" id="AGA33640.1"/>
    </source>
</evidence>
<dbReference type="eggNOG" id="COG3209">
    <property type="taxonomic scope" value="Bacteria"/>
</dbReference>
<dbReference type="Pfam" id="PF05593">
    <property type="entry name" value="RHS_repeat"/>
    <property type="match status" value="1"/>
</dbReference>
<name>L0DXF2_THIND</name>
<feature type="domain" description="Teneurin-like YD-shell" evidence="4">
    <location>
        <begin position="180"/>
        <end position="271"/>
    </location>
</feature>
<dbReference type="HOGENOM" id="CLU_406484_0_0_6"/>
<evidence type="ECO:0000313" key="6">
    <source>
        <dbReference type="Proteomes" id="UP000010809"/>
    </source>
</evidence>
<dbReference type="InterPro" id="IPR031325">
    <property type="entry name" value="RHS_repeat"/>
</dbReference>
<dbReference type="Proteomes" id="UP000010809">
    <property type="component" value="Chromosome"/>
</dbReference>
<sequence length="676" mass="76190">MSEHEPGGPVPRHARTPRSRRLSLRDTPATCHSHHWLPWSLLATILIAALCSPALAGFTTVSPQGELQRVETDAWLTTPTGLVPITRRYHSSLLEDTLGFGWSLEFAWQVHRIDPERRLVTSPAGAWTFRGDREGGYLGPEGAVLIVDEGAYRLALPGGSWIAFDAEGHERLREDANGNRIRIARDQQGRVTEMVGGPETTFRFSYHADGKLRSLEDDQGRRVKYRYDDRSLLSEVVDVDGRTLAYGYDSIGRLEAVEYPDERREEYRYDDLGRLSERVHTDGRTEWFAYDGRTLRGSDSRGDEWVQAHDDEGRPLWRTDASDTRESWAWNDAGQLLERTYPDGSSVRLSYDRDGRLLSQEASTGTYQWFDYDAPGGRLRALDANGALTRFEYARSQELHFAYDPAGRLVEKQTPDEIWRHRYGPNGELLESNIACDHPPICYEEHLGYAPIPGPGGQRYCGLAPDQTRECGHKGLPPCPGPDPCRGFSLFNEGAPICIACGRVGNPCCERYAECHDKTVCVDGRCMTQGEMIQTIAERYEVIGTEGAIVRDVVTGLEWQRCSLGHTWDGQTCVGEATGYTQREAQQAASEIAGWRLPTIEELRTLVFCSSGEPARFFDHDTRDRCRGQFQRPTIVTEAFPNTPESFFWSASPFPAPPSRPRMGCQLLRWHRRVGL</sequence>
<dbReference type="SUPFAM" id="SSF69304">
    <property type="entry name" value="Tricorn protease N-terminal domain"/>
    <property type="match status" value="1"/>
</dbReference>
<evidence type="ECO:0000259" key="4">
    <source>
        <dbReference type="Pfam" id="PF25023"/>
    </source>
</evidence>
<dbReference type="PANTHER" id="PTHR32305:SF15">
    <property type="entry name" value="PROTEIN RHSA-RELATED"/>
    <property type="match status" value="1"/>
</dbReference>
<proteinExistence type="predicted"/>
<keyword evidence="6" id="KW-1185">Reference proteome</keyword>
<protein>
    <submittedName>
        <fullName evidence="5">Rhs family protein</fullName>
    </submittedName>
</protein>
<evidence type="ECO:0000256" key="2">
    <source>
        <dbReference type="SAM" id="MobiDB-lite"/>
    </source>
</evidence>
<dbReference type="Pfam" id="PF25023">
    <property type="entry name" value="TEN_YD-shell"/>
    <property type="match status" value="1"/>
</dbReference>
<feature type="region of interest" description="Disordered" evidence="2">
    <location>
        <begin position="1"/>
        <end position="22"/>
    </location>
</feature>
<reference evidence="5" key="1">
    <citation type="submission" date="2015-12" db="EMBL/GenBank/DDBJ databases">
        <authorList>
            <person name="Tikhonova T.V."/>
            <person name="Pavlov A.R."/>
            <person name="Beletsky A.V."/>
            <person name="Mardanov A.V."/>
            <person name="Sorokin D.Y."/>
            <person name="Ravin N.V."/>
            <person name="Popov V.O."/>
        </authorList>
    </citation>
    <scope>NUCLEOTIDE SEQUENCE</scope>
    <source>
        <strain evidence="5">DSM 14787</strain>
    </source>
</reference>
<dbReference type="InterPro" id="IPR050708">
    <property type="entry name" value="T6SS_VgrG/RHS"/>
</dbReference>
<dbReference type="InterPro" id="IPR006530">
    <property type="entry name" value="YD"/>
</dbReference>
<keyword evidence="1" id="KW-0677">Repeat</keyword>
<organism evidence="5 6">
    <name type="scientific">Thioalkalivibrio nitratireducens (strain DSM 14787 / UNIQEM 213 / ALEN2)</name>
    <dbReference type="NCBI Taxonomy" id="1255043"/>
    <lineage>
        <taxon>Bacteria</taxon>
        <taxon>Pseudomonadati</taxon>
        <taxon>Pseudomonadota</taxon>
        <taxon>Gammaproteobacteria</taxon>
        <taxon>Chromatiales</taxon>
        <taxon>Ectothiorhodospiraceae</taxon>
        <taxon>Thioalkalivibrio</taxon>
    </lineage>
</organism>
<dbReference type="InterPro" id="IPR056823">
    <property type="entry name" value="TEN-like_YD-shell"/>
</dbReference>